<keyword evidence="12" id="KW-1185">Reference proteome</keyword>
<reference evidence="11" key="1">
    <citation type="submission" date="2023-04" db="EMBL/GenBank/DDBJ databases">
        <title>Candida boidinii NBRC 10035.</title>
        <authorList>
            <person name="Ichikawa N."/>
            <person name="Sato H."/>
            <person name="Tonouchi N."/>
        </authorList>
    </citation>
    <scope>NUCLEOTIDE SEQUENCE</scope>
    <source>
        <strain evidence="11">NBRC 10035</strain>
    </source>
</reference>
<dbReference type="EC" id="4.6.1.16" evidence="2"/>
<dbReference type="PIRSF" id="PIRSF011789">
    <property type="entry name" value="tRNA_splic_SEN2"/>
    <property type="match status" value="1"/>
</dbReference>
<keyword evidence="8" id="KW-0175">Coiled coil</keyword>
<feature type="region of interest" description="Disordered" evidence="9">
    <location>
        <begin position="396"/>
        <end position="431"/>
    </location>
</feature>
<keyword evidence="3" id="KW-0819">tRNA processing</keyword>
<dbReference type="EMBL" id="BSXN01000434">
    <property type="protein sequence ID" value="GME68536.1"/>
    <property type="molecule type" value="Genomic_DNA"/>
</dbReference>
<dbReference type="InterPro" id="IPR036167">
    <property type="entry name" value="tRNA_intron_Endo_cat-like_sf"/>
</dbReference>
<organism evidence="11 12">
    <name type="scientific">Candida boidinii</name>
    <name type="common">Yeast</name>
    <dbReference type="NCBI Taxonomy" id="5477"/>
    <lineage>
        <taxon>Eukaryota</taxon>
        <taxon>Fungi</taxon>
        <taxon>Dikarya</taxon>
        <taxon>Ascomycota</taxon>
        <taxon>Saccharomycotina</taxon>
        <taxon>Pichiomycetes</taxon>
        <taxon>Pichiales</taxon>
        <taxon>Pichiaceae</taxon>
        <taxon>Ogataea</taxon>
        <taxon>Ogataea/Candida clade</taxon>
    </lineage>
</organism>
<feature type="active site" evidence="7">
    <location>
        <position position="376"/>
    </location>
</feature>
<dbReference type="Proteomes" id="UP001165120">
    <property type="component" value="Unassembled WGS sequence"/>
</dbReference>
<feature type="active site" evidence="7">
    <location>
        <position position="384"/>
    </location>
</feature>
<dbReference type="GO" id="GO:0000379">
    <property type="term" value="P:tRNA-type intron splice site recognition and cleavage"/>
    <property type="evidence" value="ECO:0007669"/>
    <property type="project" value="TreeGrafter"/>
</dbReference>
<evidence type="ECO:0000313" key="11">
    <source>
        <dbReference type="EMBL" id="GME68536.1"/>
    </source>
</evidence>
<dbReference type="AlphaFoldDB" id="A0A9W6SWW3"/>
<evidence type="ECO:0000256" key="4">
    <source>
        <dbReference type="ARBA" id="ARBA00023239"/>
    </source>
</evidence>
<dbReference type="CDD" id="cd22363">
    <property type="entry name" value="tRNA-intron_lyase_C"/>
    <property type="match status" value="1"/>
</dbReference>
<gene>
    <name evidence="11" type="ORF">Cboi02_000171300</name>
</gene>
<evidence type="ECO:0000256" key="8">
    <source>
        <dbReference type="SAM" id="Coils"/>
    </source>
</evidence>
<dbReference type="GO" id="GO:0000214">
    <property type="term" value="C:tRNA-intron endonuclease complex"/>
    <property type="evidence" value="ECO:0007669"/>
    <property type="project" value="InterPro"/>
</dbReference>
<dbReference type="SUPFAM" id="SSF53032">
    <property type="entry name" value="tRNA-intron endonuclease catalytic domain-like"/>
    <property type="match status" value="1"/>
</dbReference>
<proteinExistence type="inferred from homology"/>
<dbReference type="Pfam" id="PF01974">
    <property type="entry name" value="tRNA_int_endo"/>
    <property type="match status" value="1"/>
</dbReference>
<dbReference type="InterPro" id="IPR011856">
    <property type="entry name" value="tRNA_endonuc-like_dom_sf"/>
</dbReference>
<keyword evidence="4" id="KW-0456">Lyase</keyword>
<comment type="similarity">
    <text evidence="1">Belongs to the tRNA-intron endonuclease family.</text>
</comment>
<name>A0A9W6SWW3_CANBO</name>
<feature type="compositionally biased region" description="Acidic residues" evidence="9">
    <location>
        <begin position="410"/>
        <end position="430"/>
    </location>
</feature>
<evidence type="ECO:0000256" key="7">
    <source>
        <dbReference type="PIRSR" id="PIRSR011789-1"/>
    </source>
</evidence>
<feature type="domain" description="tRNA intron endonuclease catalytic" evidence="10">
    <location>
        <begin position="348"/>
        <end position="457"/>
    </location>
</feature>
<evidence type="ECO:0000256" key="9">
    <source>
        <dbReference type="SAM" id="MobiDB-lite"/>
    </source>
</evidence>
<protein>
    <recommendedName>
        <fullName evidence="2">tRNA-intron lyase</fullName>
        <ecNumber evidence="2">4.6.1.16</ecNumber>
    </recommendedName>
    <alternativeName>
        <fullName evidence="5">tRNA-intron endonuclease Sen2</fullName>
    </alternativeName>
</protein>
<comment type="caution">
    <text evidence="11">The sequence shown here is derived from an EMBL/GenBank/DDBJ whole genome shotgun (WGS) entry which is preliminary data.</text>
</comment>
<dbReference type="GO" id="GO:0003676">
    <property type="term" value="F:nucleic acid binding"/>
    <property type="evidence" value="ECO:0007669"/>
    <property type="project" value="InterPro"/>
</dbReference>
<dbReference type="InterPro" id="IPR006676">
    <property type="entry name" value="tRNA_splic"/>
</dbReference>
<evidence type="ECO:0000256" key="6">
    <source>
        <dbReference type="ARBA" id="ARBA00034031"/>
    </source>
</evidence>
<dbReference type="InterPro" id="IPR016589">
    <property type="entry name" value="tRNA_splic_SEN2"/>
</dbReference>
<evidence type="ECO:0000256" key="3">
    <source>
        <dbReference type="ARBA" id="ARBA00022694"/>
    </source>
</evidence>
<feature type="compositionally biased region" description="Low complexity" evidence="9">
    <location>
        <begin position="247"/>
        <end position="262"/>
    </location>
</feature>
<comment type="catalytic activity">
    <reaction evidence="6">
        <text>pretRNA = a 3'-half-tRNA molecule with a 5'-OH end + a 5'-half-tRNA molecule with a 2',3'-cyclic phosphate end + an intron with a 2',3'-cyclic phosphate and a 5'-hydroxyl terminus.</text>
        <dbReference type="EC" id="4.6.1.16"/>
    </reaction>
</comment>
<feature type="region of interest" description="Disordered" evidence="9">
    <location>
        <begin position="246"/>
        <end position="271"/>
    </location>
</feature>
<evidence type="ECO:0000256" key="1">
    <source>
        <dbReference type="ARBA" id="ARBA00008078"/>
    </source>
</evidence>
<evidence type="ECO:0000256" key="2">
    <source>
        <dbReference type="ARBA" id="ARBA00012573"/>
    </source>
</evidence>
<sequence>MAKRGQKRNNKYEEHKDPLPIEIITISNLIPTNPISWFTCLFSYLIQLNNLPNPNFIELNKIPIKLERIKNYDYGNNNNNNENKEDLYFIFKVTKYEDMIKLWNKGFFGKGIFSRSEPNWKIRTMNRLGLSGGNGLTDSDTNNNTVDQIVVTNEELTKIRRELRSQYKDERSKLDELENEYKKNGLIDKLKDIEIMRNDLNLKKKQNDYNTYNLAIDKIKENKLNLNSMSNRLRIEDLNIIVSNAPTTTTNTTTNNNNDNSNQDNESGENEMKTVKDLEYLQLMPYEAMFLSIFLKSTKIIENDANNNENENGNNTKSEFEILIEFLKLDESKITDSCLISPDNKNLLKLIVYLHYKTLGWCVRSGFKFSADFIIYERGPPFTHAEFALVVKSNDPYKDSNEDGQPISESNDDGDEREEDEEEDDDDQDQQESWINYSSVSRVISGVKKTFLLVYVDIPKKDRFNEVFTKLLNSINSNNVNDKNDDAERLKILIELINLYKINEIVYRRWLSNRTRD</sequence>
<dbReference type="PANTHER" id="PTHR21227:SF0">
    <property type="entry name" value="TRNA-SPLICING ENDONUCLEASE SUBUNIT SEN2"/>
    <property type="match status" value="1"/>
</dbReference>
<dbReference type="GO" id="GO:0005737">
    <property type="term" value="C:cytoplasm"/>
    <property type="evidence" value="ECO:0007669"/>
    <property type="project" value="TreeGrafter"/>
</dbReference>
<evidence type="ECO:0000259" key="10">
    <source>
        <dbReference type="Pfam" id="PF01974"/>
    </source>
</evidence>
<evidence type="ECO:0000313" key="12">
    <source>
        <dbReference type="Proteomes" id="UP001165120"/>
    </source>
</evidence>
<feature type="coiled-coil region" evidence="8">
    <location>
        <begin position="153"/>
        <end position="222"/>
    </location>
</feature>
<dbReference type="PANTHER" id="PTHR21227">
    <property type="entry name" value="TRNA-SPLICING ENDONUCLEASE SUBUNIT SEN2"/>
    <property type="match status" value="1"/>
</dbReference>
<dbReference type="GO" id="GO:0000213">
    <property type="term" value="F:tRNA-intron lyase activity"/>
    <property type="evidence" value="ECO:0007669"/>
    <property type="project" value="UniProtKB-EC"/>
</dbReference>
<accession>A0A9W6SWW3</accession>
<evidence type="ECO:0000256" key="5">
    <source>
        <dbReference type="ARBA" id="ARBA00032432"/>
    </source>
</evidence>
<dbReference type="InterPro" id="IPR006677">
    <property type="entry name" value="tRNA_intron_Endonuc_cat-like"/>
</dbReference>
<feature type="active site" evidence="7">
    <location>
        <position position="449"/>
    </location>
</feature>
<dbReference type="Gene3D" id="3.40.1350.10">
    <property type="match status" value="1"/>
</dbReference>